<dbReference type="PATRIC" id="fig|1150625.3.peg.1986"/>
<dbReference type="SMART" id="SM00260">
    <property type="entry name" value="CheW"/>
    <property type="match status" value="1"/>
</dbReference>
<protein>
    <submittedName>
        <fullName evidence="2">Chemotaxis protein CheW</fullName>
    </submittedName>
</protein>
<dbReference type="PROSITE" id="PS50851">
    <property type="entry name" value="CHEW"/>
    <property type="match status" value="1"/>
</dbReference>
<name>A0A147K7V5_9BACI</name>
<feature type="domain" description="CheW-like" evidence="1">
    <location>
        <begin position="4"/>
        <end position="143"/>
    </location>
</feature>
<dbReference type="AlphaFoldDB" id="A0A147K7V5"/>
<evidence type="ECO:0000313" key="2">
    <source>
        <dbReference type="EMBL" id="KUP06137.1"/>
    </source>
</evidence>
<dbReference type="Gene3D" id="2.40.50.180">
    <property type="entry name" value="CheA-289, Domain 4"/>
    <property type="match status" value="1"/>
</dbReference>
<proteinExistence type="predicted"/>
<dbReference type="InterPro" id="IPR002545">
    <property type="entry name" value="CheW-lke_dom"/>
</dbReference>
<dbReference type="GO" id="GO:0007165">
    <property type="term" value="P:signal transduction"/>
    <property type="evidence" value="ECO:0007669"/>
    <property type="project" value="InterPro"/>
</dbReference>
<sequence length="160" mass="17954">MNTIDQVVVFQAGQEEYAISVKEVISIEKIQNVTPIPHLPTYVRGITKVRDELIPVIDFDTILYSSQAENLQDYKMIVLQTGLLPIGIIVQDAKEILNVPEGALKQVGLLAYSKTKYFTSVINLDDRLVTVVDPSILVESLEGVHEILEFINKEKQEEVS</sequence>
<dbReference type="InterPro" id="IPR036061">
    <property type="entry name" value="CheW-like_dom_sf"/>
</dbReference>
<dbReference type="STRING" id="1150625.Q75_09365"/>
<dbReference type="InterPro" id="IPR039315">
    <property type="entry name" value="CheW"/>
</dbReference>
<organism evidence="2 3">
    <name type="scientific">Bacillus coahuilensis p1.1.43</name>
    <dbReference type="NCBI Taxonomy" id="1150625"/>
    <lineage>
        <taxon>Bacteria</taxon>
        <taxon>Bacillati</taxon>
        <taxon>Bacillota</taxon>
        <taxon>Bacilli</taxon>
        <taxon>Bacillales</taxon>
        <taxon>Bacillaceae</taxon>
        <taxon>Bacillus</taxon>
    </lineage>
</organism>
<comment type="caution">
    <text evidence="2">The sequence shown here is derived from an EMBL/GenBank/DDBJ whole genome shotgun (WGS) entry which is preliminary data.</text>
</comment>
<dbReference type="GO" id="GO:0005829">
    <property type="term" value="C:cytosol"/>
    <property type="evidence" value="ECO:0007669"/>
    <property type="project" value="TreeGrafter"/>
</dbReference>
<accession>A0A147K7V5</accession>
<dbReference type="Gene3D" id="2.30.30.40">
    <property type="entry name" value="SH3 Domains"/>
    <property type="match status" value="1"/>
</dbReference>
<dbReference type="PANTHER" id="PTHR22617:SF23">
    <property type="entry name" value="CHEMOTAXIS PROTEIN CHEW"/>
    <property type="match status" value="1"/>
</dbReference>
<dbReference type="PANTHER" id="PTHR22617">
    <property type="entry name" value="CHEMOTAXIS SENSOR HISTIDINE KINASE-RELATED"/>
    <property type="match status" value="1"/>
</dbReference>
<dbReference type="EMBL" id="LDYG01000030">
    <property type="protein sequence ID" value="KUP06137.1"/>
    <property type="molecule type" value="Genomic_DNA"/>
</dbReference>
<keyword evidence="3" id="KW-1185">Reference proteome</keyword>
<gene>
    <name evidence="2" type="ORF">Q75_09365</name>
</gene>
<evidence type="ECO:0000259" key="1">
    <source>
        <dbReference type="PROSITE" id="PS50851"/>
    </source>
</evidence>
<dbReference type="OrthoDB" id="9787997at2"/>
<dbReference type="Pfam" id="PF01584">
    <property type="entry name" value="CheW"/>
    <property type="match status" value="1"/>
</dbReference>
<dbReference type="Proteomes" id="UP000074108">
    <property type="component" value="Unassembled WGS sequence"/>
</dbReference>
<dbReference type="SUPFAM" id="SSF50341">
    <property type="entry name" value="CheW-like"/>
    <property type="match status" value="1"/>
</dbReference>
<reference evidence="2 3" key="1">
    <citation type="journal article" date="2016" name="Front. Microbiol.">
        <title>Microevolution Analysis of Bacillus coahuilensis Unveils Differences in Phosphorus Acquisition Strategies and Their Regulation.</title>
        <authorList>
            <person name="Gomez-Lunar Z."/>
            <person name="Hernandez-Gonzalez I."/>
            <person name="Rodriguez-Torres M.D."/>
            <person name="Souza V."/>
            <person name="Olmedo-Alvarez G."/>
        </authorList>
    </citation>
    <scope>NUCLEOTIDE SEQUENCE [LARGE SCALE GENOMIC DNA]</scope>
    <source>
        <strain evidence="3">p1.1.43</strain>
    </source>
</reference>
<dbReference type="RefSeq" id="WP_010173277.1">
    <property type="nucleotide sequence ID" value="NZ_LDYG01000030.1"/>
</dbReference>
<dbReference type="GO" id="GO:0006935">
    <property type="term" value="P:chemotaxis"/>
    <property type="evidence" value="ECO:0007669"/>
    <property type="project" value="InterPro"/>
</dbReference>
<evidence type="ECO:0000313" key="3">
    <source>
        <dbReference type="Proteomes" id="UP000074108"/>
    </source>
</evidence>